<sequence>MRTAGFFGALLAAAALAAITIASSAADTTPVDSGNQTALIIGPCTTGEC</sequence>
<evidence type="ECO:0000256" key="1">
    <source>
        <dbReference type="SAM" id="SignalP"/>
    </source>
</evidence>
<dbReference type="RefSeq" id="WP_177230188.1">
    <property type="nucleotide sequence ID" value="NZ_FOFV01000027.1"/>
</dbReference>
<dbReference type="EMBL" id="FOFV01000027">
    <property type="protein sequence ID" value="SES41046.1"/>
    <property type="molecule type" value="Genomic_DNA"/>
</dbReference>
<evidence type="ECO:0000313" key="2">
    <source>
        <dbReference type="EMBL" id="SES41046.1"/>
    </source>
</evidence>
<name>A0A1H9X4C5_9PSEU</name>
<feature type="signal peptide" evidence="1">
    <location>
        <begin position="1"/>
        <end position="25"/>
    </location>
</feature>
<dbReference type="AlphaFoldDB" id="A0A1H9X4C5"/>
<keyword evidence="3" id="KW-1185">Reference proteome</keyword>
<dbReference type="STRING" id="65499.SAMN04488000_12767"/>
<reference evidence="3" key="1">
    <citation type="submission" date="2016-10" db="EMBL/GenBank/DDBJ databases">
        <authorList>
            <person name="Varghese N."/>
            <person name="Submissions S."/>
        </authorList>
    </citation>
    <scope>NUCLEOTIDE SEQUENCE [LARGE SCALE GENOMIC DNA]</scope>
    <source>
        <strain evidence="3">DSM 44437</strain>
    </source>
</reference>
<feature type="chain" id="PRO_5011680717" evidence="1">
    <location>
        <begin position="26"/>
        <end position="49"/>
    </location>
</feature>
<organism evidence="2 3">
    <name type="scientific">Lentzea albida</name>
    <dbReference type="NCBI Taxonomy" id="65499"/>
    <lineage>
        <taxon>Bacteria</taxon>
        <taxon>Bacillati</taxon>
        <taxon>Actinomycetota</taxon>
        <taxon>Actinomycetes</taxon>
        <taxon>Pseudonocardiales</taxon>
        <taxon>Pseudonocardiaceae</taxon>
        <taxon>Lentzea</taxon>
    </lineage>
</organism>
<gene>
    <name evidence="2" type="ORF">SAMN04488000_12767</name>
</gene>
<dbReference type="Proteomes" id="UP000199503">
    <property type="component" value="Unassembled WGS sequence"/>
</dbReference>
<keyword evidence="1" id="KW-0732">Signal</keyword>
<evidence type="ECO:0000313" key="3">
    <source>
        <dbReference type="Proteomes" id="UP000199503"/>
    </source>
</evidence>
<proteinExistence type="predicted"/>
<accession>A0A1H9X4C5</accession>
<protein>
    <submittedName>
        <fullName evidence="2">Uncharacterized protein</fullName>
    </submittedName>
</protein>